<comment type="function">
    <text evidence="16">Catalyzes the exchange of ADP and ATP across the membrane.</text>
</comment>
<evidence type="ECO:0000256" key="10">
    <source>
        <dbReference type="ARBA" id="ARBA00023128"/>
    </source>
</evidence>
<dbReference type="AlphaFoldDB" id="A0A8K0CYR0"/>
<proteinExistence type="inferred from homology"/>
<keyword evidence="8" id="KW-0999">Mitochondrion inner membrane</keyword>
<comment type="function">
    <text evidence="13">ADP:ATP antiporter that mediates import of ADP into the mitochondrial matrix for ATP synthesis, and export of ATP out to fuel the cell. Cycles between the cytoplasmic-open state (c-state) and the matrix-open state (m-state): operates by the alternating access mechanism with a single substrate-binding site intermittently exposed to either the cytosolic (c-state) or matrix (m-state) side of the inner mitochondrial membrane.</text>
</comment>
<evidence type="ECO:0000256" key="4">
    <source>
        <dbReference type="ARBA" id="ARBA00022448"/>
    </source>
</evidence>
<comment type="catalytic activity">
    <reaction evidence="12">
        <text>ADP(in) + ATP(out) = ADP(out) + ATP(in)</text>
        <dbReference type="Rhea" id="RHEA:34999"/>
        <dbReference type="ChEBI" id="CHEBI:30616"/>
        <dbReference type="ChEBI" id="CHEBI:456216"/>
    </reaction>
    <physiologicalReaction direction="left-to-right" evidence="12">
        <dbReference type="Rhea" id="RHEA:35000"/>
    </physiologicalReaction>
</comment>
<comment type="caution">
    <text evidence="17">The sequence shown here is derived from an EMBL/GenBank/DDBJ whole genome shotgun (WGS) entry which is preliminary data.</text>
</comment>
<evidence type="ECO:0000256" key="13">
    <source>
        <dbReference type="ARBA" id="ARBA00045250"/>
    </source>
</evidence>
<dbReference type="PRINTS" id="PR00927">
    <property type="entry name" value="ADPTRNSLCASE"/>
</dbReference>
<dbReference type="Gene3D" id="1.50.40.10">
    <property type="entry name" value="Mitochondrial carrier domain"/>
    <property type="match status" value="1"/>
</dbReference>
<comment type="subcellular location">
    <subcellularLocation>
        <location evidence="16">Membrane</location>
        <topology evidence="16">Multi-pass membrane protein</topology>
    </subcellularLocation>
    <subcellularLocation>
        <location evidence="1">Mitochondrion inner membrane</location>
        <topology evidence="1">Multi-pass membrane protein</topology>
    </subcellularLocation>
</comment>
<dbReference type="InterPro" id="IPR002067">
    <property type="entry name" value="MCP"/>
</dbReference>
<evidence type="ECO:0000256" key="5">
    <source>
        <dbReference type="ARBA" id="ARBA00022449"/>
    </source>
</evidence>
<sequence>MLDIIDSDGELQTFVLNFVITGVTSSFVKSLAAPIDRMKLILQNQRSALQILNGQRREYKGFLDCLIRLPKEQGFRSFWRGNGTNLLRYIPTQALNFSFNDFFKHYFHKLLGDTGPSPSPLLAYLSGGCAGACVTFTLYPLKFCQTRLSVDMGSGKCRKQLIRIH</sequence>
<evidence type="ECO:0000256" key="7">
    <source>
        <dbReference type="ARBA" id="ARBA00022737"/>
    </source>
</evidence>
<evidence type="ECO:0000256" key="15">
    <source>
        <dbReference type="RuleBase" id="RU000488"/>
    </source>
</evidence>
<keyword evidence="10" id="KW-0496">Mitochondrion</keyword>
<dbReference type="PANTHER" id="PTHR45635">
    <property type="entry name" value="ADP,ATP CARRIER PROTEIN 1-RELATED-RELATED"/>
    <property type="match status" value="1"/>
</dbReference>
<keyword evidence="5" id="KW-0050">Antiport</keyword>
<dbReference type="Proteomes" id="UP000801492">
    <property type="component" value="Unassembled WGS sequence"/>
</dbReference>
<name>A0A8K0CYR0_IGNLU</name>
<dbReference type="GO" id="GO:0140021">
    <property type="term" value="P:mitochondrial ADP transmembrane transport"/>
    <property type="evidence" value="ECO:0007669"/>
    <property type="project" value="InterPro"/>
</dbReference>
<dbReference type="OrthoDB" id="270584at2759"/>
<evidence type="ECO:0000256" key="16">
    <source>
        <dbReference type="RuleBase" id="RU368008"/>
    </source>
</evidence>
<evidence type="ECO:0000256" key="14">
    <source>
        <dbReference type="PROSITE-ProRule" id="PRU00282"/>
    </source>
</evidence>
<dbReference type="Pfam" id="PF00153">
    <property type="entry name" value="Mito_carr"/>
    <property type="match status" value="1"/>
</dbReference>
<reference evidence="17" key="1">
    <citation type="submission" date="2019-08" db="EMBL/GenBank/DDBJ databases">
        <title>The genome of the North American firefly Photinus pyralis.</title>
        <authorList>
            <consortium name="Photinus pyralis genome working group"/>
            <person name="Fallon T.R."/>
            <person name="Sander Lower S.E."/>
            <person name="Weng J.-K."/>
        </authorList>
    </citation>
    <scope>NUCLEOTIDE SEQUENCE</scope>
    <source>
        <strain evidence="17">TRF0915ILg1</strain>
        <tissue evidence="17">Whole body</tissue>
    </source>
</reference>
<dbReference type="EMBL" id="VTPC01007435">
    <property type="protein sequence ID" value="KAF2894021.1"/>
    <property type="molecule type" value="Genomic_DNA"/>
</dbReference>
<dbReference type="SUPFAM" id="SSF103506">
    <property type="entry name" value="Mitochondrial carrier"/>
    <property type="match status" value="1"/>
</dbReference>
<evidence type="ECO:0000256" key="9">
    <source>
        <dbReference type="ARBA" id="ARBA00022989"/>
    </source>
</evidence>
<accession>A0A8K0CYR0</accession>
<keyword evidence="6 14" id="KW-0812">Transmembrane</keyword>
<evidence type="ECO:0000256" key="8">
    <source>
        <dbReference type="ARBA" id="ARBA00022792"/>
    </source>
</evidence>
<dbReference type="GO" id="GO:0005743">
    <property type="term" value="C:mitochondrial inner membrane"/>
    <property type="evidence" value="ECO:0007669"/>
    <property type="project" value="UniProtKB-SubCell"/>
</dbReference>
<dbReference type="InterPro" id="IPR018108">
    <property type="entry name" value="MCP_transmembrane"/>
</dbReference>
<dbReference type="PANTHER" id="PTHR45635:SF14">
    <property type="entry name" value="ADP_ATP TRANSLOCASE"/>
    <property type="match status" value="1"/>
</dbReference>
<keyword evidence="9" id="KW-1133">Transmembrane helix</keyword>
<dbReference type="GO" id="GO:1990544">
    <property type="term" value="P:mitochondrial ATP transmembrane transport"/>
    <property type="evidence" value="ECO:0007669"/>
    <property type="project" value="InterPro"/>
</dbReference>
<evidence type="ECO:0000313" key="17">
    <source>
        <dbReference type="EMBL" id="KAF2894021.1"/>
    </source>
</evidence>
<gene>
    <name evidence="17" type="ORF">ILUMI_12153</name>
</gene>
<dbReference type="PRINTS" id="PR00926">
    <property type="entry name" value="MITOCARRIER"/>
</dbReference>
<evidence type="ECO:0000256" key="6">
    <source>
        <dbReference type="ARBA" id="ARBA00022692"/>
    </source>
</evidence>
<dbReference type="GO" id="GO:0005471">
    <property type="term" value="F:ATP:ADP antiporter activity"/>
    <property type="evidence" value="ECO:0007669"/>
    <property type="project" value="UniProtKB-UniRule"/>
</dbReference>
<protein>
    <recommendedName>
        <fullName evidence="16">ADP/ATP translocase</fullName>
    </recommendedName>
    <alternativeName>
        <fullName evidence="16">ADP,ATP carrier protein</fullName>
    </alternativeName>
</protein>
<dbReference type="InterPro" id="IPR023395">
    <property type="entry name" value="MCP_dom_sf"/>
</dbReference>
<evidence type="ECO:0000313" key="18">
    <source>
        <dbReference type="Proteomes" id="UP000801492"/>
    </source>
</evidence>
<comment type="similarity">
    <text evidence="2 15">Belongs to the mitochondrial carrier (TC 2.A.29) family.</text>
</comment>
<keyword evidence="7" id="KW-0677">Repeat</keyword>
<dbReference type="PROSITE" id="PS50920">
    <property type="entry name" value="SOLCAR"/>
    <property type="match status" value="1"/>
</dbReference>
<evidence type="ECO:0000256" key="1">
    <source>
        <dbReference type="ARBA" id="ARBA00004448"/>
    </source>
</evidence>
<keyword evidence="4 15" id="KW-0813">Transport</keyword>
<comment type="subunit">
    <text evidence="3 16">Monomer.</text>
</comment>
<organism evidence="17 18">
    <name type="scientific">Ignelater luminosus</name>
    <name type="common">Cucubano</name>
    <name type="synonym">Pyrophorus luminosus</name>
    <dbReference type="NCBI Taxonomy" id="2038154"/>
    <lineage>
        <taxon>Eukaryota</taxon>
        <taxon>Metazoa</taxon>
        <taxon>Ecdysozoa</taxon>
        <taxon>Arthropoda</taxon>
        <taxon>Hexapoda</taxon>
        <taxon>Insecta</taxon>
        <taxon>Pterygota</taxon>
        <taxon>Neoptera</taxon>
        <taxon>Endopterygota</taxon>
        <taxon>Coleoptera</taxon>
        <taxon>Polyphaga</taxon>
        <taxon>Elateriformia</taxon>
        <taxon>Elateroidea</taxon>
        <taxon>Elateridae</taxon>
        <taxon>Agrypninae</taxon>
        <taxon>Pyrophorini</taxon>
        <taxon>Ignelater</taxon>
    </lineage>
</organism>
<keyword evidence="18" id="KW-1185">Reference proteome</keyword>
<evidence type="ECO:0000256" key="2">
    <source>
        <dbReference type="ARBA" id="ARBA00006375"/>
    </source>
</evidence>
<evidence type="ECO:0000256" key="3">
    <source>
        <dbReference type="ARBA" id="ARBA00011245"/>
    </source>
</evidence>
<feature type="repeat" description="Solcar" evidence="14">
    <location>
        <begin position="12"/>
        <end position="106"/>
    </location>
</feature>
<keyword evidence="11 14" id="KW-0472">Membrane</keyword>
<dbReference type="InterPro" id="IPR002113">
    <property type="entry name" value="ADT_euk_type"/>
</dbReference>
<evidence type="ECO:0000256" key="11">
    <source>
        <dbReference type="ARBA" id="ARBA00023136"/>
    </source>
</evidence>
<evidence type="ECO:0000256" key="12">
    <source>
        <dbReference type="ARBA" id="ARBA00024143"/>
    </source>
</evidence>